<dbReference type="RefSeq" id="WP_386765679.1">
    <property type="nucleotide sequence ID" value="NZ_JBHSTI010000008.1"/>
</dbReference>
<accession>A0ABW1SZR1</accession>
<dbReference type="InterPro" id="IPR037465">
    <property type="entry name" value="YlxR"/>
</dbReference>
<gene>
    <name evidence="3" type="ORF">ACFQGU_08585</name>
</gene>
<evidence type="ECO:0000256" key="1">
    <source>
        <dbReference type="SAM" id="MobiDB-lite"/>
    </source>
</evidence>
<name>A0ABW1SZR1_9ACTN</name>
<reference evidence="4" key="1">
    <citation type="journal article" date="2019" name="Int. J. Syst. Evol. Microbiol.">
        <title>The Global Catalogue of Microorganisms (GCM) 10K type strain sequencing project: providing services to taxonomists for standard genome sequencing and annotation.</title>
        <authorList>
            <consortium name="The Broad Institute Genomics Platform"/>
            <consortium name="The Broad Institute Genome Sequencing Center for Infectious Disease"/>
            <person name="Wu L."/>
            <person name="Ma J."/>
        </authorList>
    </citation>
    <scope>NUCLEOTIDE SEQUENCE [LARGE SCALE GENOMIC DNA]</scope>
    <source>
        <strain evidence="4">CGMCC 4.7317</strain>
    </source>
</reference>
<sequence length="100" mass="10980">MGCREQGGRSDLVRVVVVDGLLVPDPRARAAGRGAWLHPDPVCLDLAERRRALPRALRVPGPLDTRAVRDEIERRAARPAPSELTTVHPRSGAEQDMSTR</sequence>
<dbReference type="PANTHER" id="PTHR34215:SF1">
    <property type="entry name" value="YLXR DOMAIN-CONTAINING PROTEIN"/>
    <property type="match status" value="1"/>
</dbReference>
<proteinExistence type="predicted"/>
<dbReference type="InterPro" id="IPR007393">
    <property type="entry name" value="YlxR_dom"/>
</dbReference>
<dbReference type="SUPFAM" id="SSF64376">
    <property type="entry name" value="YlxR-like"/>
    <property type="match status" value="1"/>
</dbReference>
<dbReference type="PANTHER" id="PTHR34215">
    <property type="entry name" value="BLL0784 PROTEIN"/>
    <property type="match status" value="1"/>
</dbReference>
<evidence type="ECO:0000259" key="2">
    <source>
        <dbReference type="Pfam" id="PF04296"/>
    </source>
</evidence>
<evidence type="ECO:0000313" key="3">
    <source>
        <dbReference type="EMBL" id="MFC6237932.1"/>
    </source>
</evidence>
<dbReference type="Pfam" id="PF04296">
    <property type="entry name" value="YlxR"/>
    <property type="match status" value="1"/>
</dbReference>
<feature type="domain" description="YlxR" evidence="2">
    <location>
        <begin position="1"/>
        <end position="73"/>
    </location>
</feature>
<organism evidence="3 4">
    <name type="scientific">Longivirga aurantiaca</name>
    <dbReference type="NCBI Taxonomy" id="1837743"/>
    <lineage>
        <taxon>Bacteria</taxon>
        <taxon>Bacillati</taxon>
        <taxon>Actinomycetota</taxon>
        <taxon>Actinomycetes</taxon>
        <taxon>Sporichthyales</taxon>
        <taxon>Sporichthyaceae</taxon>
        <taxon>Longivirga</taxon>
    </lineage>
</organism>
<comment type="caution">
    <text evidence="3">The sequence shown here is derived from an EMBL/GenBank/DDBJ whole genome shotgun (WGS) entry which is preliminary data.</text>
</comment>
<keyword evidence="4" id="KW-1185">Reference proteome</keyword>
<feature type="compositionally biased region" description="Basic and acidic residues" evidence="1">
    <location>
        <begin position="91"/>
        <end position="100"/>
    </location>
</feature>
<feature type="region of interest" description="Disordered" evidence="1">
    <location>
        <begin position="72"/>
        <end position="100"/>
    </location>
</feature>
<dbReference type="EMBL" id="JBHSTI010000008">
    <property type="protein sequence ID" value="MFC6237932.1"/>
    <property type="molecule type" value="Genomic_DNA"/>
</dbReference>
<dbReference type="InterPro" id="IPR035931">
    <property type="entry name" value="YlxR-like_sf"/>
</dbReference>
<evidence type="ECO:0000313" key="4">
    <source>
        <dbReference type="Proteomes" id="UP001596138"/>
    </source>
</evidence>
<dbReference type="Gene3D" id="3.30.1230.10">
    <property type="entry name" value="YlxR-like"/>
    <property type="match status" value="1"/>
</dbReference>
<protein>
    <submittedName>
        <fullName evidence="3">YlxR family protein</fullName>
    </submittedName>
</protein>
<dbReference type="Proteomes" id="UP001596138">
    <property type="component" value="Unassembled WGS sequence"/>
</dbReference>